<evidence type="ECO:0000256" key="3">
    <source>
        <dbReference type="ARBA" id="ARBA00022553"/>
    </source>
</evidence>
<dbReference type="EMBL" id="OY660884">
    <property type="protein sequence ID" value="CAJ1082872.1"/>
    <property type="molecule type" value="Genomic_DNA"/>
</dbReference>
<evidence type="ECO:0000256" key="4">
    <source>
        <dbReference type="ARBA" id="ARBA00023157"/>
    </source>
</evidence>
<feature type="domain" description="Ig-like" evidence="7">
    <location>
        <begin position="135"/>
        <end position="202"/>
    </location>
</feature>
<dbReference type="InterPro" id="IPR013106">
    <property type="entry name" value="Ig_V-set"/>
</dbReference>
<dbReference type="SMART" id="SM00409">
    <property type="entry name" value="IG"/>
    <property type="match status" value="2"/>
</dbReference>
<keyword evidence="6" id="KW-1133">Transmembrane helix</keyword>
<gene>
    <name evidence="8" type="ORF">XNOV1_A019351</name>
</gene>
<feature type="region of interest" description="Disordered" evidence="5">
    <location>
        <begin position="214"/>
        <end position="321"/>
    </location>
</feature>
<keyword evidence="2" id="KW-0963">Cytoplasm</keyword>
<dbReference type="SUPFAM" id="SSF48726">
    <property type="entry name" value="Immunoglobulin"/>
    <property type="match status" value="2"/>
</dbReference>
<dbReference type="InterPro" id="IPR013783">
    <property type="entry name" value="Ig-like_fold"/>
</dbReference>
<evidence type="ECO:0000256" key="2">
    <source>
        <dbReference type="ARBA" id="ARBA00022490"/>
    </source>
</evidence>
<keyword evidence="6" id="KW-0472">Membrane</keyword>
<proteinExistence type="predicted"/>
<dbReference type="InterPro" id="IPR003598">
    <property type="entry name" value="Ig_sub2"/>
</dbReference>
<dbReference type="AlphaFoldDB" id="A0AAV1HA16"/>
<feature type="compositionally biased region" description="Basic and acidic residues" evidence="5">
    <location>
        <begin position="249"/>
        <end position="260"/>
    </location>
</feature>
<dbReference type="PANTHER" id="PTHR35971:SF5">
    <property type="entry name" value="OBSCURIN LIKE CYTOSKELETAL ADAPTOR 1"/>
    <property type="match status" value="1"/>
</dbReference>
<comment type="subcellular location">
    <subcellularLocation>
        <location evidence="1">Cytoplasm</location>
    </subcellularLocation>
</comment>
<protein>
    <submittedName>
        <fullName evidence="8">Uncharacterized protein LOC117828353</fullName>
    </submittedName>
</protein>
<dbReference type="InterPro" id="IPR007110">
    <property type="entry name" value="Ig-like_dom"/>
</dbReference>
<evidence type="ECO:0000256" key="6">
    <source>
        <dbReference type="SAM" id="Phobius"/>
    </source>
</evidence>
<keyword evidence="9" id="KW-1185">Reference proteome</keyword>
<feature type="domain" description="Ig-like" evidence="7">
    <location>
        <begin position="4"/>
        <end position="134"/>
    </location>
</feature>
<name>A0AAV1HA16_XYRNO</name>
<dbReference type="Pfam" id="PF13927">
    <property type="entry name" value="Ig_3"/>
    <property type="match status" value="1"/>
</dbReference>
<dbReference type="Gene3D" id="2.60.40.10">
    <property type="entry name" value="Immunoglobulins"/>
    <property type="match status" value="2"/>
</dbReference>
<feature type="transmembrane region" description="Helical" evidence="6">
    <location>
        <begin position="337"/>
        <end position="358"/>
    </location>
</feature>
<dbReference type="Pfam" id="PF07686">
    <property type="entry name" value="V-set"/>
    <property type="match status" value="1"/>
</dbReference>
<evidence type="ECO:0000313" key="8">
    <source>
        <dbReference type="EMBL" id="CAJ1082872.1"/>
    </source>
</evidence>
<evidence type="ECO:0000259" key="7">
    <source>
        <dbReference type="PROSITE" id="PS50835"/>
    </source>
</evidence>
<feature type="compositionally biased region" description="Basic and acidic residues" evidence="5">
    <location>
        <begin position="281"/>
        <end position="291"/>
    </location>
</feature>
<dbReference type="PANTHER" id="PTHR35971">
    <property type="entry name" value="SI:DKEY-31G6.6"/>
    <property type="match status" value="1"/>
</dbReference>
<accession>A0AAV1HA16</accession>
<dbReference type="SMART" id="SM00408">
    <property type="entry name" value="IGc2"/>
    <property type="match status" value="2"/>
</dbReference>
<evidence type="ECO:0000256" key="5">
    <source>
        <dbReference type="SAM" id="MobiDB-lite"/>
    </source>
</evidence>
<feature type="compositionally biased region" description="Low complexity" evidence="5">
    <location>
        <begin position="292"/>
        <end position="308"/>
    </location>
</feature>
<dbReference type="Proteomes" id="UP001178508">
    <property type="component" value="Chromosome 21"/>
</dbReference>
<evidence type="ECO:0000313" key="9">
    <source>
        <dbReference type="Proteomes" id="UP001178508"/>
    </source>
</evidence>
<dbReference type="PROSITE" id="PS50835">
    <property type="entry name" value="IG_LIKE"/>
    <property type="match status" value="2"/>
</dbReference>
<keyword evidence="6" id="KW-0812">Transmembrane</keyword>
<dbReference type="GO" id="GO:0005737">
    <property type="term" value="C:cytoplasm"/>
    <property type="evidence" value="ECO:0007669"/>
    <property type="project" value="UniProtKB-SubCell"/>
</dbReference>
<keyword evidence="4" id="KW-1015">Disulfide bond</keyword>
<dbReference type="InterPro" id="IPR052385">
    <property type="entry name" value="Obscurin/Obscurin-like_Reg"/>
</dbReference>
<feature type="compositionally biased region" description="Basic and acidic residues" evidence="5">
    <location>
        <begin position="309"/>
        <end position="321"/>
    </location>
</feature>
<dbReference type="InterPro" id="IPR036179">
    <property type="entry name" value="Ig-like_dom_sf"/>
</dbReference>
<feature type="compositionally biased region" description="Polar residues" evidence="5">
    <location>
        <begin position="154"/>
        <end position="171"/>
    </location>
</feature>
<feature type="compositionally biased region" description="Basic and acidic residues" evidence="5">
    <location>
        <begin position="219"/>
        <end position="238"/>
    </location>
</feature>
<keyword evidence="3" id="KW-0597">Phosphoprotein</keyword>
<dbReference type="InterPro" id="IPR003599">
    <property type="entry name" value="Ig_sub"/>
</dbReference>
<feature type="region of interest" description="Disordered" evidence="5">
    <location>
        <begin position="154"/>
        <end position="173"/>
    </location>
</feature>
<evidence type="ECO:0000256" key="1">
    <source>
        <dbReference type="ARBA" id="ARBA00004496"/>
    </source>
</evidence>
<reference evidence="8" key="1">
    <citation type="submission" date="2023-08" db="EMBL/GenBank/DDBJ databases">
        <authorList>
            <person name="Alioto T."/>
            <person name="Alioto T."/>
            <person name="Gomez Garrido J."/>
        </authorList>
    </citation>
    <scope>NUCLEOTIDE SEQUENCE</scope>
</reference>
<organism evidence="8 9">
    <name type="scientific">Xyrichtys novacula</name>
    <name type="common">Pearly razorfish</name>
    <name type="synonym">Hemipteronotus novacula</name>
    <dbReference type="NCBI Taxonomy" id="13765"/>
    <lineage>
        <taxon>Eukaryota</taxon>
        <taxon>Metazoa</taxon>
        <taxon>Chordata</taxon>
        <taxon>Craniata</taxon>
        <taxon>Vertebrata</taxon>
        <taxon>Euteleostomi</taxon>
        <taxon>Actinopterygii</taxon>
        <taxon>Neopterygii</taxon>
        <taxon>Teleostei</taxon>
        <taxon>Neoteleostei</taxon>
        <taxon>Acanthomorphata</taxon>
        <taxon>Eupercaria</taxon>
        <taxon>Labriformes</taxon>
        <taxon>Labridae</taxon>
        <taxon>Xyrichtys</taxon>
    </lineage>
</organism>
<sequence length="375" mass="41856">MDWPEVSLQTSGCWKRVGGVSVKMETVISSCLLVFILGCNLSEAVKHEIVQERTYMSLHCPQSVVGEVTWSREKDGVRTDILTADSDRDIKHIHDPYKYYSSGADKSLLITKVRLTDSGRYFCNSEAAVDLTVVPEGTLILDAKERTDVTLNCSSDAGGSADPTWSTGSGEKNTRGRFYVSSADRTLKIKRVKPADSGLYYCDGKAAAYLRVMEEDQSEGGKKTETKTTNREKTERMTETVPIRPPPTDGDRTTTEETERTTTTQHTDNEKTKTTTTIQPETKREETERTTETVPIITPPTDGDTTTTEETKTKTTQHKDAKDTNNAPHLFHVPVRLGFVILYLTVLIGVLVFTWIKVGQMKKKRLSRKVSTESL</sequence>